<accession>A0A2H4J404</accession>
<evidence type="ECO:0000313" key="1">
    <source>
        <dbReference type="EMBL" id="ASN67987.1"/>
    </source>
</evidence>
<dbReference type="EMBL" id="MF417942">
    <property type="protein sequence ID" value="ASN72142.1"/>
    <property type="molecule type" value="Genomic_DNA"/>
</dbReference>
<dbReference type="EMBL" id="MF417876">
    <property type="protein sequence ID" value="ASN68360.1"/>
    <property type="molecule type" value="Genomic_DNA"/>
</dbReference>
<sequence>MHPSIQTRRDILTTLRQRSVIATAEMYSLIGRSIPVIMFRFQVKPAGRDFFHVVDARDGKVRGFRRDHNEACALARILEMEKSHD</sequence>
<organism evidence="1">
    <name type="scientific">uncultured Caudovirales phage</name>
    <dbReference type="NCBI Taxonomy" id="2100421"/>
    <lineage>
        <taxon>Viruses</taxon>
        <taxon>Duplodnaviria</taxon>
        <taxon>Heunggongvirae</taxon>
        <taxon>Uroviricota</taxon>
        <taxon>Caudoviricetes</taxon>
        <taxon>Peduoviridae</taxon>
        <taxon>Maltschvirus</taxon>
        <taxon>Maltschvirus maltsch</taxon>
    </lineage>
</organism>
<evidence type="ECO:0000313" key="3">
    <source>
        <dbReference type="EMBL" id="ASN68508.1"/>
    </source>
</evidence>
<protein>
    <submittedName>
        <fullName evidence="1">Uncharacterized protein</fullName>
    </submittedName>
</protein>
<dbReference type="EMBL" id="MF417878">
    <property type="protein sequence ID" value="ASN68587.1"/>
    <property type="molecule type" value="Genomic_DNA"/>
</dbReference>
<dbReference type="EMBL" id="MF417869">
    <property type="protein sequence ID" value="ASN67987.1"/>
    <property type="molecule type" value="Genomic_DNA"/>
</dbReference>
<name>A0A2H4J404_9CAUD</name>
<dbReference type="EMBL" id="MF417877">
    <property type="protein sequence ID" value="ASN68508.1"/>
    <property type="molecule type" value="Genomic_DNA"/>
</dbReference>
<proteinExistence type="predicted"/>
<evidence type="ECO:0000313" key="5">
    <source>
        <dbReference type="EMBL" id="ASN72142.1"/>
    </source>
</evidence>
<reference evidence="1" key="1">
    <citation type="submission" date="2017-06" db="EMBL/GenBank/DDBJ databases">
        <title>Novel phages from South African skin metaviromes.</title>
        <authorList>
            <person name="van Zyl L.J."/>
            <person name="Abrahams Y."/>
            <person name="Stander E.A."/>
            <person name="Kirby B.M."/>
            <person name="Clavaud C."/>
            <person name="Farcet C."/>
            <person name="Breton L."/>
            <person name="Trindade M.I."/>
        </authorList>
    </citation>
    <scope>NUCLEOTIDE SEQUENCE</scope>
</reference>
<gene>
    <name evidence="2" type="ORF">3F6_19</name>
    <name evidence="1" type="ORF">3S4_61</name>
    <name evidence="5" type="ORF">7F6_41</name>
    <name evidence="4" type="ORF">8S7_54</name>
    <name evidence="3" type="ORF">9F7_71</name>
</gene>
<evidence type="ECO:0000313" key="4">
    <source>
        <dbReference type="EMBL" id="ASN68587.1"/>
    </source>
</evidence>
<evidence type="ECO:0000313" key="2">
    <source>
        <dbReference type="EMBL" id="ASN68360.1"/>
    </source>
</evidence>